<dbReference type="EMBL" id="JARTFS010000001">
    <property type="protein sequence ID" value="MED4399898.1"/>
    <property type="molecule type" value="Genomic_DNA"/>
</dbReference>
<evidence type="ECO:0000313" key="3">
    <source>
        <dbReference type="Proteomes" id="UP001342826"/>
    </source>
</evidence>
<evidence type="ECO:0000256" key="1">
    <source>
        <dbReference type="SAM" id="Phobius"/>
    </source>
</evidence>
<keyword evidence="1" id="KW-0472">Membrane</keyword>
<evidence type="ECO:0000313" key="2">
    <source>
        <dbReference type="EMBL" id="MED4399898.1"/>
    </source>
</evidence>
<keyword evidence="1" id="KW-0812">Transmembrane</keyword>
<proteinExistence type="predicted"/>
<reference evidence="2 3" key="1">
    <citation type="submission" date="2023-03" db="EMBL/GenBank/DDBJ databases">
        <title>Bacillus Genome Sequencing.</title>
        <authorList>
            <person name="Dunlap C."/>
        </authorList>
    </citation>
    <scope>NUCLEOTIDE SEQUENCE [LARGE SCALE GENOMIC DNA]</scope>
    <source>
        <strain evidence="2 3">NRS-1717</strain>
    </source>
</reference>
<feature type="transmembrane region" description="Helical" evidence="1">
    <location>
        <begin position="96"/>
        <end position="122"/>
    </location>
</feature>
<feature type="transmembrane region" description="Helical" evidence="1">
    <location>
        <begin position="142"/>
        <end position="164"/>
    </location>
</feature>
<feature type="transmembrane region" description="Helical" evidence="1">
    <location>
        <begin position="34"/>
        <end position="52"/>
    </location>
</feature>
<dbReference type="RefSeq" id="WP_328014611.1">
    <property type="nucleotide sequence ID" value="NZ_JARTFS010000001.1"/>
</dbReference>
<accession>A0ABU6NTI4</accession>
<feature type="transmembrane region" description="Helical" evidence="1">
    <location>
        <begin position="58"/>
        <end position="76"/>
    </location>
</feature>
<gene>
    <name evidence="2" type="ORF">P9271_00800</name>
</gene>
<name>A0ABU6NTI4_9BACI</name>
<organism evidence="2 3">
    <name type="scientific">Metabacillus fastidiosus</name>
    <dbReference type="NCBI Taxonomy" id="1458"/>
    <lineage>
        <taxon>Bacteria</taxon>
        <taxon>Bacillati</taxon>
        <taxon>Bacillota</taxon>
        <taxon>Bacilli</taxon>
        <taxon>Bacillales</taxon>
        <taxon>Bacillaceae</taxon>
        <taxon>Metabacillus</taxon>
    </lineage>
</organism>
<comment type="caution">
    <text evidence="2">The sequence shown here is derived from an EMBL/GenBank/DDBJ whole genome shotgun (WGS) entry which is preliminary data.</text>
</comment>
<feature type="transmembrane region" description="Helical" evidence="1">
    <location>
        <begin position="270"/>
        <end position="292"/>
    </location>
</feature>
<dbReference type="InterPro" id="IPR021737">
    <property type="entry name" value="Phage_phiKZ_Orf197"/>
</dbReference>
<dbReference type="Pfam" id="PF11750">
    <property type="entry name" value="DUF3307"/>
    <property type="match status" value="1"/>
</dbReference>
<feature type="transmembrane region" description="Helical" evidence="1">
    <location>
        <begin position="232"/>
        <end position="250"/>
    </location>
</feature>
<keyword evidence="3" id="KW-1185">Reference proteome</keyword>
<sequence length="293" mass="33848">MVFLSLFLAHLLGDFYFQTNRMVTDKRKYLKKHMFHHFILMLITLLFLYFPIEKSNNFLTDVIIAAITITVFHYIIDMLKIMLTDKIKKRSSYSLLDFYLFISDQLLHIISLLFVCMIFFNINLLHYVTRILSLFHLIKGENITISAVNIILFLIVMTIISTTVSGHLIRLLLGILPNHLSLYEGKYILKDVHNNTEYVNQKSTSISEEFSYIIVRKQDLARGVLIGYLERLLVIILIINGAFTSIAFIVAAKSLARFKQMDDKDFAEYFLLGTLSSILLGIVYGVVIKLVLS</sequence>
<keyword evidence="1" id="KW-1133">Transmembrane helix</keyword>
<dbReference type="Proteomes" id="UP001342826">
    <property type="component" value="Unassembled WGS sequence"/>
</dbReference>
<protein>
    <submittedName>
        <fullName evidence="2">DUF3307 domain-containing protein</fullName>
    </submittedName>
</protein>